<organism evidence="1 2">
    <name type="scientific">Hydnum rufescens UP504</name>
    <dbReference type="NCBI Taxonomy" id="1448309"/>
    <lineage>
        <taxon>Eukaryota</taxon>
        <taxon>Fungi</taxon>
        <taxon>Dikarya</taxon>
        <taxon>Basidiomycota</taxon>
        <taxon>Agaricomycotina</taxon>
        <taxon>Agaricomycetes</taxon>
        <taxon>Cantharellales</taxon>
        <taxon>Hydnaceae</taxon>
        <taxon>Hydnum</taxon>
    </lineage>
</organism>
<evidence type="ECO:0000313" key="2">
    <source>
        <dbReference type="Proteomes" id="UP000886523"/>
    </source>
</evidence>
<dbReference type="AlphaFoldDB" id="A0A9P6B433"/>
<name>A0A9P6B433_9AGAM</name>
<protein>
    <submittedName>
        <fullName evidence="1">Uncharacterized protein</fullName>
    </submittedName>
</protein>
<proteinExistence type="predicted"/>
<dbReference type="EMBL" id="MU128933">
    <property type="protein sequence ID" value="KAF9517301.1"/>
    <property type="molecule type" value="Genomic_DNA"/>
</dbReference>
<sequence length="211" mass="23690">MYGSPIPGPRVDPVGWTISRFTVEGRLFNQRDVSVECQFAYSNPRQYTRGTSIPIFLSVVIDTDEQAAQFLSAPQNWTFVLLRCTRLINTPDQLARPGSTNPTSTFVEVVSQGRTWKNTGLHDSEAWPIRGEIDIPNASYPTFRLPNLTVDYAVRMIPATTGFKPRPQPHQVDVVVVTSHAQLSMNPEFISETPAPAYQDSVRMRPRNSPK</sequence>
<gene>
    <name evidence="1" type="ORF">BS47DRAFT_554107</name>
</gene>
<dbReference type="OrthoDB" id="2333384at2759"/>
<accession>A0A9P6B433</accession>
<reference evidence="1" key="1">
    <citation type="journal article" date="2020" name="Nat. Commun.">
        <title>Large-scale genome sequencing of mycorrhizal fungi provides insights into the early evolution of symbiotic traits.</title>
        <authorList>
            <person name="Miyauchi S."/>
            <person name="Kiss E."/>
            <person name="Kuo A."/>
            <person name="Drula E."/>
            <person name="Kohler A."/>
            <person name="Sanchez-Garcia M."/>
            <person name="Morin E."/>
            <person name="Andreopoulos B."/>
            <person name="Barry K.W."/>
            <person name="Bonito G."/>
            <person name="Buee M."/>
            <person name="Carver A."/>
            <person name="Chen C."/>
            <person name="Cichocki N."/>
            <person name="Clum A."/>
            <person name="Culley D."/>
            <person name="Crous P.W."/>
            <person name="Fauchery L."/>
            <person name="Girlanda M."/>
            <person name="Hayes R.D."/>
            <person name="Keri Z."/>
            <person name="LaButti K."/>
            <person name="Lipzen A."/>
            <person name="Lombard V."/>
            <person name="Magnuson J."/>
            <person name="Maillard F."/>
            <person name="Murat C."/>
            <person name="Nolan M."/>
            <person name="Ohm R.A."/>
            <person name="Pangilinan J."/>
            <person name="Pereira M.F."/>
            <person name="Perotto S."/>
            <person name="Peter M."/>
            <person name="Pfister S."/>
            <person name="Riley R."/>
            <person name="Sitrit Y."/>
            <person name="Stielow J.B."/>
            <person name="Szollosi G."/>
            <person name="Zifcakova L."/>
            <person name="Stursova M."/>
            <person name="Spatafora J.W."/>
            <person name="Tedersoo L."/>
            <person name="Vaario L.M."/>
            <person name="Yamada A."/>
            <person name="Yan M."/>
            <person name="Wang P."/>
            <person name="Xu J."/>
            <person name="Bruns T."/>
            <person name="Baldrian P."/>
            <person name="Vilgalys R."/>
            <person name="Dunand C."/>
            <person name="Henrissat B."/>
            <person name="Grigoriev I.V."/>
            <person name="Hibbett D."/>
            <person name="Nagy L.G."/>
            <person name="Martin F.M."/>
        </authorList>
    </citation>
    <scope>NUCLEOTIDE SEQUENCE</scope>
    <source>
        <strain evidence="1">UP504</strain>
    </source>
</reference>
<dbReference type="Proteomes" id="UP000886523">
    <property type="component" value="Unassembled WGS sequence"/>
</dbReference>
<keyword evidence="2" id="KW-1185">Reference proteome</keyword>
<evidence type="ECO:0000313" key="1">
    <source>
        <dbReference type="EMBL" id="KAF9517301.1"/>
    </source>
</evidence>
<comment type="caution">
    <text evidence="1">The sequence shown here is derived from an EMBL/GenBank/DDBJ whole genome shotgun (WGS) entry which is preliminary data.</text>
</comment>